<evidence type="ECO:0000313" key="1">
    <source>
        <dbReference type="EMBL" id="JAH34744.1"/>
    </source>
</evidence>
<proteinExistence type="predicted"/>
<accession>A0A0E9RZY6</accession>
<reference evidence="1" key="1">
    <citation type="submission" date="2014-11" db="EMBL/GenBank/DDBJ databases">
        <authorList>
            <person name="Amaro Gonzalez C."/>
        </authorList>
    </citation>
    <scope>NUCLEOTIDE SEQUENCE</scope>
</reference>
<dbReference type="EMBL" id="GBXM01073833">
    <property type="protein sequence ID" value="JAH34744.1"/>
    <property type="molecule type" value="Transcribed_RNA"/>
</dbReference>
<organism evidence="1">
    <name type="scientific">Anguilla anguilla</name>
    <name type="common">European freshwater eel</name>
    <name type="synonym">Muraena anguilla</name>
    <dbReference type="NCBI Taxonomy" id="7936"/>
    <lineage>
        <taxon>Eukaryota</taxon>
        <taxon>Metazoa</taxon>
        <taxon>Chordata</taxon>
        <taxon>Craniata</taxon>
        <taxon>Vertebrata</taxon>
        <taxon>Euteleostomi</taxon>
        <taxon>Actinopterygii</taxon>
        <taxon>Neopterygii</taxon>
        <taxon>Teleostei</taxon>
        <taxon>Anguilliformes</taxon>
        <taxon>Anguillidae</taxon>
        <taxon>Anguilla</taxon>
    </lineage>
</organism>
<reference evidence="1" key="2">
    <citation type="journal article" date="2015" name="Fish Shellfish Immunol.">
        <title>Early steps in the European eel (Anguilla anguilla)-Vibrio vulnificus interaction in the gills: Role of the RtxA13 toxin.</title>
        <authorList>
            <person name="Callol A."/>
            <person name="Pajuelo D."/>
            <person name="Ebbesson L."/>
            <person name="Teles M."/>
            <person name="MacKenzie S."/>
            <person name="Amaro C."/>
        </authorList>
    </citation>
    <scope>NUCLEOTIDE SEQUENCE</scope>
</reference>
<name>A0A0E9RZY6_ANGAN</name>
<sequence>MPFGRRQSVYKM</sequence>
<protein>
    <submittedName>
        <fullName evidence="1">Uncharacterized protein</fullName>
    </submittedName>
</protein>